<dbReference type="EMBL" id="OV651823">
    <property type="protein sequence ID" value="CAH1101189.1"/>
    <property type="molecule type" value="Genomic_DNA"/>
</dbReference>
<evidence type="ECO:0000256" key="1">
    <source>
        <dbReference type="SAM" id="MobiDB-lite"/>
    </source>
</evidence>
<keyword evidence="3" id="KW-1185">Reference proteome</keyword>
<evidence type="ECO:0000313" key="3">
    <source>
        <dbReference type="Proteomes" id="UP001153636"/>
    </source>
</evidence>
<feature type="compositionally biased region" description="Polar residues" evidence="1">
    <location>
        <begin position="146"/>
        <end position="155"/>
    </location>
</feature>
<dbReference type="AlphaFoldDB" id="A0A9P0CFE0"/>
<name>A0A9P0CFE0_9CUCU</name>
<feature type="region of interest" description="Disordered" evidence="1">
    <location>
        <begin position="112"/>
        <end position="170"/>
    </location>
</feature>
<protein>
    <submittedName>
        <fullName evidence="2">Uncharacterized protein</fullName>
    </submittedName>
</protein>
<feature type="compositionally biased region" description="Acidic residues" evidence="1">
    <location>
        <begin position="157"/>
        <end position="169"/>
    </location>
</feature>
<dbReference type="PANTHER" id="PTHR36696:SF1">
    <property type="entry name" value="EF-HAND DOMAIN-CONTAINING PROTEIN"/>
    <property type="match status" value="1"/>
</dbReference>
<reference evidence="2" key="1">
    <citation type="submission" date="2022-01" db="EMBL/GenBank/DDBJ databases">
        <authorList>
            <person name="King R."/>
        </authorList>
    </citation>
    <scope>NUCLEOTIDE SEQUENCE</scope>
</reference>
<dbReference type="Proteomes" id="UP001153636">
    <property type="component" value="Chromosome 11"/>
</dbReference>
<dbReference type="OrthoDB" id="10021598at2759"/>
<evidence type="ECO:0000313" key="2">
    <source>
        <dbReference type="EMBL" id="CAH1101189.1"/>
    </source>
</evidence>
<gene>
    <name evidence="2" type="ORF">PSYICH_LOCUS2858</name>
</gene>
<feature type="compositionally biased region" description="Polar residues" evidence="1">
    <location>
        <begin position="112"/>
        <end position="135"/>
    </location>
</feature>
<organism evidence="2 3">
    <name type="scientific">Psylliodes chrysocephalus</name>
    <dbReference type="NCBI Taxonomy" id="3402493"/>
    <lineage>
        <taxon>Eukaryota</taxon>
        <taxon>Metazoa</taxon>
        <taxon>Ecdysozoa</taxon>
        <taxon>Arthropoda</taxon>
        <taxon>Hexapoda</taxon>
        <taxon>Insecta</taxon>
        <taxon>Pterygota</taxon>
        <taxon>Neoptera</taxon>
        <taxon>Endopterygota</taxon>
        <taxon>Coleoptera</taxon>
        <taxon>Polyphaga</taxon>
        <taxon>Cucujiformia</taxon>
        <taxon>Chrysomeloidea</taxon>
        <taxon>Chrysomelidae</taxon>
        <taxon>Galerucinae</taxon>
        <taxon>Alticini</taxon>
        <taxon>Psylliodes</taxon>
    </lineage>
</organism>
<dbReference type="PANTHER" id="PTHR36696">
    <property type="entry name" value="AGAP012002-PA"/>
    <property type="match status" value="1"/>
</dbReference>
<proteinExistence type="predicted"/>
<accession>A0A9P0CFE0</accession>
<sequence length="484" mass="55934">MGDHSIQLHGEQLTPTNIYIPQVESVPEELFRRYTDTDSRPQTPAPTLVSGITRLSTSRTRRCVTPDPVPTCQVKEKTRLILDLRRSHSQENLSIYGSSSFYPDLPKFHTQLPSSSTSVEELKPNSFNKQPNSKRPVSVKKKENALDQNNLTKNAQVEDDDDDEDEDNDEFIKRRGKRRRKKTRDSSRCPITYQASVEPETQVAAIGPDSHNASTRHSLAPDGCFPTEFPQEEVKKLRTVKTSDNYEIDSYLPNEILNQLRRELDDVTVDSELNSTKRKALEEALKAVLKDKPACDELIFLKKELKIPPVNSDLWISLPRTFSRSNAIFQLPMDSQTFAEMSPLDYVENNVKIISSRKLLYNCIFEKYKLEIEEENELHRQLDQKVFKDSLDLVIGHSLTEDQFNYIKTLLEWKEDIVLSFKMCCGIFALCERILSPQFCELPNRKEDPCHEIETADFEFLEQKLEKIEISDNLKTILLHLKYF</sequence>